<dbReference type="AlphaFoldDB" id="A0A1A5YIW8"/>
<dbReference type="GO" id="GO:0016020">
    <property type="term" value="C:membrane"/>
    <property type="evidence" value="ECO:0007669"/>
    <property type="project" value="TreeGrafter"/>
</dbReference>
<dbReference type="Pfam" id="PF00561">
    <property type="entry name" value="Abhydrolase_1"/>
    <property type="match status" value="1"/>
</dbReference>
<dbReference type="Gene3D" id="3.40.50.1820">
    <property type="entry name" value="alpha/beta hydrolase"/>
    <property type="match status" value="1"/>
</dbReference>
<accession>A0A1A5YIW8</accession>
<dbReference type="PRINTS" id="PR00111">
    <property type="entry name" value="ABHYDROLASE"/>
</dbReference>
<dbReference type="InterPro" id="IPR050266">
    <property type="entry name" value="AB_hydrolase_sf"/>
</dbReference>
<dbReference type="PANTHER" id="PTHR43798">
    <property type="entry name" value="MONOACYLGLYCEROL LIPASE"/>
    <property type="match status" value="1"/>
</dbReference>
<dbReference type="EMBL" id="LYPA01000056">
    <property type="protein sequence ID" value="OBR65539.1"/>
    <property type="molecule type" value="Genomic_DNA"/>
</dbReference>
<comment type="caution">
    <text evidence="2">The sequence shown here is derived from an EMBL/GenBank/DDBJ whole genome shotgun (WGS) entry which is preliminary data.</text>
</comment>
<proteinExistence type="predicted"/>
<dbReference type="OrthoDB" id="9797695at2"/>
<feature type="domain" description="AB hydrolase-1" evidence="1">
    <location>
        <begin position="22"/>
        <end position="260"/>
    </location>
</feature>
<evidence type="ECO:0000313" key="2">
    <source>
        <dbReference type="EMBL" id="OBR65539.1"/>
    </source>
</evidence>
<keyword evidence="3" id="KW-1185">Reference proteome</keyword>
<organism evidence="2 3">
    <name type="scientific">Paenibacillus oryzae</name>
    <dbReference type="NCBI Taxonomy" id="1844972"/>
    <lineage>
        <taxon>Bacteria</taxon>
        <taxon>Bacillati</taxon>
        <taxon>Bacillota</taxon>
        <taxon>Bacilli</taxon>
        <taxon>Bacillales</taxon>
        <taxon>Paenibacillaceae</taxon>
        <taxon>Paenibacillus</taxon>
    </lineage>
</organism>
<dbReference type="InterPro" id="IPR029058">
    <property type="entry name" value="AB_hydrolase_fold"/>
</dbReference>
<protein>
    <recommendedName>
        <fullName evidence="1">AB hydrolase-1 domain-containing protein</fullName>
    </recommendedName>
</protein>
<sequence>MKEAKVASGIIRYFDQGEGQCILFLHGALSNSNTWRKVIPVIARHYRCIVPDLPLGAHSIPLDSAADLSPKGIAVLLKQFIDAIGVREVVVVGNDTGGAYGQVFTMMHPSSVVRLVLCNTDALDVFPPKAFASLQAGIGVPGYLWLMSRLFRIGSFLKSPMAMGLLSHTLNKEQLSELYVRSFTRQKRIRSDFVKVVKGWSPEYTLQAAKRLAHFHKPVLVLWGADDKMLFPVELGKRVFEIFPHASFKLVEGSLTYVQEDQPERFASELLHFMAAPNAPLLSRTQ</sequence>
<reference evidence="2 3" key="1">
    <citation type="submission" date="2016-05" db="EMBL/GenBank/DDBJ databases">
        <title>Paenibacillus oryzae. sp. nov., isolated from the rice root.</title>
        <authorList>
            <person name="Zhang J."/>
            <person name="Zhang X."/>
        </authorList>
    </citation>
    <scope>NUCLEOTIDE SEQUENCE [LARGE SCALE GENOMIC DNA]</scope>
    <source>
        <strain evidence="2 3">1DrF-4</strain>
    </source>
</reference>
<dbReference type="RefSeq" id="WP_068683292.1">
    <property type="nucleotide sequence ID" value="NZ_LYPA01000056.1"/>
</dbReference>
<evidence type="ECO:0000313" key="3">
    <source>
        <dbReference type="Proteomes" id="UP000092024"/>
    </source>
</evidence>
<dbReference type="SUPFAM" id="SSF53474">
    <property type="entry name" value="alpha/beta-Hydrolases"/>
    <property type="match status" value="1"/>
</dbReference>
<dbReference type="STRING" id="1844972.A7K91_10895"/>
<evidence type="ECO:0000259" key="1">
    <source>
        <dbReference type="Pfam" id="PF00561"/>
    </source>
</evidence>
<name>A0A1A5YIW8_9BACL</name>
<dbReference type="InterPro" id="IPR000073">
    <property type="entry name" value="AB_hydrolase_1"/>
</dbReference>
<dbReference type="Proteomes" id="UP000092024">
    <property type="component" value="Unassembled WGS sequence"/>
</dbReference>
<dbReference type="PANTHER" id="PTHR43798:SF33">
    <property type="entry name" value="HYDROLASE, PUTATIVE (AFU_ORTHOLOGUE AFUA_2G14860)-RELATED"/>
    <property type="match status" value="1"/>
</dbReference>
<gene>
    <name evidence="2" type="ORF">A7K91_10895</name>
</gene>